<dbReference type="WBParaSite" id="MCU_000272-RB">
    <property type="protein sequence ID" value="MCU_000272-RB"/>
    <property type="gene ID" value="MCU_000272"/>
</dbReference>
<accession>A0A5K3EG28</accession>
<evidence type="ECO:0000313" key="1">
    <source>
        <dbReference type="WBParaSite" id="MCU_000272-RB"/>
    </source>
</evidence>
<name>A0A5K3EG28_MESCO</name>
<reference evidence="1" key="1">
    <citation type="submission" date="2019-11" db="UniProtKB">
        <authorList>
            <consortium name="WormBaseParasite"/>
        </authorList>
    </citation>
    <scope>IDENTIFICATION</scope>
</reference>
<organism evidence="1">
    <name type="scientific">Mesocestoides corti</name>
    <name type="common">Flatworm</name>
    <dbReference type="NCBI Taxonomy" id="53468"/>
    <lineage>
        <taxon>Eukaryota</taxon>
        <taxon>Metazoa</taxon>
        <taxon>Spiralia</taxon>
        <taxon>Lophotrochozoa</taxon>
        <taxon>Platyhelminthes</taxon>
        <taxon>Cestoda</taxon>
        <taxon>Eucestoda</taxon>
        <taxon>Cyclophyllidea</taxon>
        <taxon>Mesocestoididae</taxon>
        <taxon>Mesocestoides</taxon>
    </lineage>
</organism>
<dbReference type="AlphaFoldDB" id="A0A5K3EG28"/>
<protein>
    <submittedName>
        <fullName evidence="1">TENS3</fullName>
    </submittedName>
</protein>
<sequence length="489" mass="55620">RVYGSDGILIYQTNTLERSSKLRRLHPILDPLSFYQRKYIRACHHTYYLRRLRECLIQRGFEVLNVLKPYAITEPSSSMIALMNVAKSCTVIADSGNKSHEELEVSWCPTILQCLAAATPYEIVSSGVVPAMLNCLKRQQRYNLQNLCFQDYSPLPQLSALKSLTGTALHVFIRKIIETFEIFERYPVTSPNLTGPYEQLVQRSIQLKPKLQSNTETQALQIGGNYAYQRKIDLSRYRIYAAPLVTFDQLRNWIVEKINTAPWYTDALENMEFVHDLTQTSHGILLLPPSENAASPEVDASEVKACFDTSAYPGGLFHWISTNGGREPKNRINPTLIRNLLRITTSDAKMNNRPLHLSRLLFSTEEPLADRTDAISGSTITVSTCGLADDIVPLMNQPWIFIDTKVMLEVSHYGVKVPVSASVWPHLQHWQLLGWCCRLSRTALSRWLGLNRSLWKIWLSVVRAWSFINHIRSSTRSPGNPISLFSPAK</sequence>
<proteinExistence type="predicted"/>